<evidence type="ECO:0000313" key="9">
    <source>
        <dbReference type="EMBL" id="PYH36991.1"/>
    </source>
</evidence>
<evidence type="ECO:0000313" key="10">
    <source>
        <dbReference type="Proteomes" id="UP000247647"/>
    </source>
</evidence>
<dbReference type="InterPro" id="IPR018201">
    <property type="entry name" value="Ketoacyl_synth_AS"/>
</dbReference>
<dbReference type="SMART" id="SM00826">
    <property type="entry name" value="PKS_DH"/>
    <property type="match status" value="1"/>
</dbReference>
<evidence type="ECO:0000259" key="7">
    <source>
        <dbReference type="PROSITE" id="PS52004"/>
    </source>
</evidence>
<dbReference type="PROSITE" id="PS52019">
    <property type="entry name" value="PKS_MFAS_DH"/>
    <property type="match status" value="1"/>
</dbReference>
<dbReference type="InterPro" id="IPR014030">
    <property type="entry name" value="Ketoacyl_synth_N"/>
</dbReference>
<feature type="domain" description="Ketosynthase family 3 (KS3)" evidence="7">
    <location>
        <begin position="16"/>
        <end position="423"/>
    </location>
</feature>
<keyword evidence="1" id="KW-0596">Phosphopantetheine</keyword>
<evidence type="ECO:0000256" key="5">
    <source>
        <dbReference type="ARBA" id="ARBA00023268"/>
    </source>
</evidence>
<dbReference type="InterPro" id="IPR020807">
    <property type="entry name" value="PKS_DH"/>
</dbReference>
<dbReference type="CDD" id="cd00833">
    <property type="entry name" value="PKS"/>
    <property type="match status" value="1"/>
</dbReference>
<dbReference type="GO" id="GO:0004312">
    <property type="term" value="F:fatty acid synthase activity"/>
    <property type="evidence" value="ECO:0007669"/>
    <property type="project" value="TreeGrafter"/>
</dbReference>
<dbReference type="InterPro" id="IPR020843">
    <property type="entry name" value="ER"/>
</dbReference>
<evidence type="ECO:0000256" key="3">
    <source>
        <dbReference type="ARBA" id="ARBA00022603"/>
    </source>
</evidence>
<dbReference type="SUPFAM" id="SSF50129">
    <property type="entry name" value="GroES-like"/>
    <property type="match status" value="1"/>
</dbReference>
<dbReference type="Gene3D" id="3.40.366.10">
    <property type="entry name" value="Malonyl-Coenzyme A Acyl Carrier Protein, domain 2"/>
    <property type="match status" value="1"/>
</dbReference>
<comment type="caution">
    <text evidence="6">Lacks conserved residue(s) required for the propagation of feature annotation.</text>
</comment>
<dbReference type="InterPro" id="IPR036736">
    <property type="entry name" value="ACP-like_sf"/>
</dbReference>
<dbReference type="GO" id="GO:0004315">
    <property type="term" value="F:3-oxoacyl-[acyl-carrier-protein] synthase activity"/>
    <property type="evidence" value="ECO:0007669"/>
    <property type="project" value="InterPro"/>
</dbReference>
<dbReference type="InterPro" id="IPR042104">
    <property type="entry name" value="PKS_dehydratase_sf"/>
</dbReference>
<dbReference type="Gene3D" id="3.10.129.110">
    <property type="entry name" value="Polyketide synthase dehydratase"/>
    <property type="match status" value="1"/>
</dbReference>
<protein>
    <recommendedName>
        <fullName evidence="11">Polyketide synthase</fullName>
    </recommendedName>
</protein>
<dbReference type="Pfam" id="PF00698">
    <property type="entry name" value="Acyl_transf_1"/>
    <property type="match status" value="1"/>
</dbReference>
<dbReference type="Pfam" id="PF02801">
    <property type="entry name" value="Ketoacyl-synt_C"/>
    <property type="match status" value="1"/>
</dbReference>
<dbReference type="Proteomes" id="UP000247647">
    <property type="component" value="Unassembled WGS sequence"/>
</dbReference>
<dbReference type="Pfam" id="PF21089">
    <property type="entry name" value="PKS_DH_N"/>
    <property type="match status" value="1"/>
</dbReference>
<dbReference type="Gene3D" id="3.30.70.250">
    <property type="entry name" value="Malonyl-CoA ACP transacylase, ACP-binding"/>
    <property type="match status" value="1"/>
</dbReference>
<dbReference type="InterPro" id="IPR049551">
    <property type="entry name" value="PKS_DH_C"/>
</dbReference>
<dbReference type="InterPro" id="IPR014031">
    <property type="entry name" value="Ketoacyl_synth_C"/>
</dbReference>
<dbReference type="SMART" id="SM00825">
    <property type="entry name" value="PKS_KS"/>
    <property type="match status" value="1"/>
</dbReference>
<dbReference type="PANTHER" id="PTHR43775:SF49">
    <property type="entry name" value="SYNTHASE, PUTATIVE (JCVI)-RELATED"/>
    <property type="match status" value="1"/>
</dbReference>
<dbReference type="GO" id="GO:0032259">
    <property type="term" value="P:methylation"/>
    <property type="evidence" value="ECO:0007669"/>
    <property type="project" value="UniProtKB-KW"/>
</dbReference>
<gene>
    <name evidence="9" type="ORF">BO87DRAFT_394644</name>
</gene>
<dbReference type="PROSITE" id="PS52004">
    <property type="entry name" value="KS3_2"/>
    <property type="match status" value="1"/>
</dbReference>
<evidence type="ECO:0000256" key="1">
    <source>
        <dbReference type="ARBA" id="ARBA00022450"/>
    </source>
</evidence>
<keyword evidence="3" id="KW-0489">Methyltransferase</keyword>
<feature type="domain" description="PKS/mFAS DH" evidence="8">
    <location>
        <begin position="857"/>
        <end position="1139"/>
    </location>
</feature>
<feature type="region of interest" description="C-terminal hotdog fold" evidence="6">
    <location>
        <begin position="996"/>
        <end position="1139"/>
    </location>
</feature>
<dbReference type="RefSeq" id="XP_025482469.1">
    <property type="nucleotide sequence ID" value="XM_025625131.1"/>
</dbReference>
<dbReference type="SMART" id="SM00829">
    <property type="entry name" value="PKS_ER"/>
    <property type="match status" value="1"/>
</dbReference>
<proteinExistence type="predicted"/>
<dbReference type="InterPro" id="IPR036291">
    <property type="entry name" value="NAD(P)-bd_dom_sf"/>
</dbReference>
<dbReference type="InterPro" id="IPR016035">
    <property type="entry name" value="Acyl_Trfase/lysoPLipase"/>
</dbReference>
<dbReference type="Gene3D" id="3.40.47.10">
    <property type="match status" value="1"/>
</dbReference>
<dbReference type="SUPFAM" id="SSF53901">
    <property type="entry name" value="Thiolase-like"/>
    <property type="match status" value="1"/>
</dbReference>
<dbReference type="InterPro" id="IPR050091">
    <property type="entry name" value="PKS_NRPS_Biosynth_Enz"/>
</dbReference>
<dbReference type="EMBL" id="KZ821451">
    <property type="protein sequence ID" value="PYH36991.1"/>
    <property type="molecule type" value="Genomic_DNA"/>
</dbReference>
<dbReference type="Pfam" id="PF14765">
    <property type="entry name" value="PS-DH"/>
    <property type="match status" value="1"/>
</dbReference>
<keyword evidence="10" id="KW-1185">Reference proteome</keyword>
<evidence type="ECO:0000256" key="6">
    <source>
        <dbReference type="PROSITE-ProRule" id="PRU01363"/>
    </source>
</evidence>
<keyword evidence="4" id="KW-0808">Transferase</keyword>
<dbReference type="FunFam" id="3.40.50.720:FF:000209">
    <property type="entry name" value="Polyketide synthase Pks12"/>
    <property type="match status" value="1"/>
</dbReference>
<dbReference type="GO" id="GO:1901336">
    <property type="term" value="P:lactone biosynthetic process"/>
    <property type="evidence" value="ECO:0007669"/>
    <property type="project" value="UniProtKB-ARBA"/>
</dbReference>
<dbReference type="PROSITE" id="PS00606">
    <property type="entry name" value="KS3_1"/>
    <property type="match status" value="1"/>
</dbReference>
<dbReference type="InterPro" id="IPR029063">
    <property type="entry name" value="SAM-dependent_MTases_sf"/>
</dbReference>
<dbReference type="OrthoDB" id="329835at2759"/>
<evidence type="ECO:0008006" key="11">
    <source>
        <dbReference type="Google" id="ProtNLM"/>
    </source>
</evidence>
<dbReference type="Pfam" id="PF23114">
    <property type="entry name" value="NAD-bd_HRPKS_sdrA"/>
    <property type="match status" value="1"/>
</dbReference>
<dbReference type="SMART" id="SM00822">
    <property type="entry name" value="PKS_KR"/>
    <property type="match status" value="1"/>
</dbReference>
<dbReference type="SUPFAM" id="SSF53335">
    <property type="entry name" value="S-adenosyl-L-methionine-dependent methyltransferases"/>
    <property type="match status" value="1"/>
</dbReference>
<dbReference type="InterPro" id="IPR020841">
    <property type="entry name" value="PKS_Beta-ketoAc_synthase_dom"/>
</dbReference>
<dbReference type="Gene3D" id="3.40.50.720">
    <property type="entry name" value="NAD(P)-binding Rossmann-like Domain"/>
    <property type="match status" value="1"/>
</dbReference>
<evidence type="ECO:0000259" key="8">
    <source>
        <dbReference type="PROSITE" id="PS52019"/>
    </source>
</evidence>
<feature type="region of interest" description="N-terminal hotdog fold" evidence="6">
    <location>
        <begin position="857"/>
        <end position="985"/>
    </location>
</feature>
<dbReference type="Pfam" id="PF13602">
    <property type="entry name" value="ADH_zinc_N_2"/>
    <property type="match status" value="1"/>
</dbReference>
<dbReference type="SUPFAM" id="SSF52151">
    <property type="entry name" value="FabD/lysophospholipase-like"/>
    <property type="match status" value="1"/>
</dbReference>
<accession>A0A318YQN1</accession>
<dbReference type="SUPFAM" id="SSF47336">
    <property type="entry name" value="ACP-like"/>
    <property type="match status" value="1"/>
</dbReference>
<dbReference type="InterPro" id="IPR001227">
    <property type="entry name" value="Ac_transferase_dom_sf"/>
</dbReference>
<dbReference type="InterPro" id="IPR016039">
    <property type="entry name" value="Thiolase-like"/>
</dbReference>
<dbReference type="GeneID" id="37127587"/>
<dbReference type="GO" id="GO:0016491">
    <property type="term" value="F:oxidoreductase activity"/>
    <property type="evidence" value="ECO:0007669"/>
    <property type="project" value="InterPro"/>
</dbReference>
<dbReference type="Pfam" id="PF08659">
    <property type="entry name" value="KR"/>
    <property type="match status" value="1"/>
</dbReference>
<dbReference type="InterPro" id="IPR013968">
    <property type="entry name" value="PKS_KR"/>
</dbReference>
<keyword evidence="5" id="KW-0511">Multifunctional enzyme</keyword>
<dbReference type="CDD" id="cd05195">
    <property type="entry name" value="enoyl_red"/>
    <property type="match status" value="1"/>
</dbReference>
<dbReference type="Gene3D" id="3.90.180.10">
    <property type="entry name" value="Medium-chain alcohol dehydrogenases, catalytic domain"/>
    <property type="match status" value="1"/>
</dbReference>
<name>A0A318YQN1_ASPNB</name>
<dbReference type="PANTHER" id="PTHR43775">
    <property type="entry name" value="FATTY ACID SYNTHASE"/>
    <property type="match status" value="1"/>
</dbReference>
<keyword evidence="2" id="KW-0597">Phosphoprotein</keyword>
<dbReference type="SMART" id="SM00827">
    <property type="entry name" value="PKS_AT"/>
    <property type="match status" value="1"/>
</dbReference>
<dbReference type="InterPro" id="IPR049900">
    <property type="entry name" value="PKS_mFAS_DH"/>
</dbReference>
<dbReference type="InterPro" id="IPR057326">
    <property type="entry name" value="KR_dom"/>
</dbReference>
<organism evidence="9 10">
    <name type="scientific">Aspergillus neoniger (strain CBS 115656)</name>
    <dbReference type="NCBI Taxonomy" id="1448310"/>
    <lineage>
        <taxon>Eukaryota</taxon>
        <taxon>Fungi</taxon>
        <taxon>Dikarya</taxon>
        <taxon>Ascomycota</taxon>
        <taxon>Pezizomycotina</taxon>
        <taxon>Eurotiomycetes</taxon>
        <taxon>Eurotiomycetidae</taxon>
        <taxon>Eurotiales</taxon>
        <taxon>Aspergillaceae</taxon>
        <taxon>Aspergillus</taxon>
        <taxon>Aspergillus subgen. Circumdati</taxon>
    </lineage>
</organism>
<dbReference type="InterPro" id="IPR049552">
    <property type="entry name" value="PKS_DH_N"/>
</dbReference>
<dbReference type="SUPFAM" id="SSF51735">
    <property type="entry name" value="NAD(P)-binding Rossmann-fold domains"/>
    <property type="match status" value="2"/>
</dbReference>
<reference evidence="9" key="1">
    <citation type="submission" date="2016-12" db="EMBL/GenBank/DDBJ databases">
        <title>The genomes of Aspergillus section Nigri reveals drivers in fungal speciation.</title>
        <authorList>
            <consortium name="DOE Joint Genome Institute"/>
            <person name="Vesth T.C."/>
            <person name="Nybo J."/>
            <person name="Theobald S."/>
            <person name="Brandl J."/>
            <person name="Frisvad J.C."/>
            <person name="Nielsen K.F."/>
            <person name="Lyhne E.K."/>
            <person name="Kogle M.E."/>
            <person name="Kuo A."/>
            <person name="Riley R."/>
            <person name="Clum A."/>
            <person name="Nolan M."/>
            <person name="Lipzen A."/>
            <person name="Salamov A."/>
            <person name="Henrissat B."/>
            <person name="Wiebenga A."/>
            <person name="De Vries R.P."/>
            <person name="Grigoriev I.V."/>
            <person name="Mortensen U.H."/>
            <person name="Andersen M.R."/>
            <person name="Baker S.E."/>
        </authorList>
    </citation>
    <scope>NUCLEOTIDE SEQUENCE [LARGE SCALE GENOMIC DNA]</scope>
    <source>
        <strain evidence="9">CBS 115656</strain>
    </source>
</reference>
<dbReference type="InterPro" id="IPR014043">
    <property type="entry name" value="Acyl_transferase_dom"/>
</dbReference>
<evidence type="ECO:0000256" key="2">
    <source>
        <dbReference type="ARBA" id="ARBA00022553"/>
    </source>
</evidence>
<dbReference type="GO" id="GO:0006633">
    <property type="term" value="P:fatty acid biosynthetic process"/>
    <property type="evidence" value="ECO:0007669"/>
    <property type="project" value="InterPro"/>
</dbReference>
<dbReference type="Gene3D" id="3.40.50.150">
    <property type="entry name" value="Vaccinia Virus protein VP39"/>
    <property type="match status" value="1"/>
</dbReference>
<dbReference type="InterPro" id="IPR011032">
    <property type="entry name" value="GroES-like_sf"/>
</dbReference>
<sequence>MSTYSFPTNGFPALSSQPIAVVGMGMRLPGGVRTAEQLWDALIEKRDCSSEVPKSQYNVDGFYSADKPGAYIGNADLNFFPAIPGFEMDELDPQQTLLMEVVWECMENAGQTGWNGKDIGCYVGVFGEDWHELAAKETLSIPRVHAFANGAYTLSNRVSYQFNLKGPSATIMTACSSSLTALHEACQALNNGSCSSAIVAGTNMILAPSMTINMSDNTVLSPDGYCKAFDARANGYGRGEAVNAIYIKPLSRAIADGDNVRAVIRATSANYDGQSAKIFAPDIESQERLIRKAYQKAQIMDPSETCFIECHGTGTKIGDVVETTAVARVFGSRGMYIGSVKTNFGHGEGASGLTGVIKAILSLERRIMPPNMHFAQPNPKIPFQKGRLAVPTQPIPWPSDRKERVSVNGFGIGSANAHVILDSWPTPRDEATESVSGHPHRSHLLVVSAASERAVQARCEAVRSHILEKPSLISDVAHTLGACREHLPYRTYMVASGNDTTDEPRLTRNASTSRTNDIVFAFSGQGSQWCGMGRELMASFPGFKLDCLAMDQILQELPEPPTWRIADELQTLEDPLKMEEPVFSQTLSAAVQIALVNLLESWGIYPAAVIGHSSGEVAAAYAAKAIPLRTAIIVAYYRGLCAMSCPLSGGMAVVGLGINAVKKYLKDGLVVACENGPETIKADNSDTFSKLLPIRMAYHSPDMKQAATVFRDLIEPYIVCNDNMIPLYSTLTGSVVNDPTQLSAGYWAANLESPVLFARAVESLLAAKKDISKTFIEVGPHSSLSAPLRQILARHTSQANKYIPTLLIDQDQARCLLQVAGELFLTGFVIDLEAINGKGHFESRLSRNWRFRQHPRHELLGSRTLEFNDIEPSWRNLLSPVDVPWLGDRCIMGETQFPCAGYIGMINEAVRQISGMQECTIRNLCIQAPLLLHQWEKMEIVTSAKPVKISDRVASASYEFSIMSYNGIEWVKHTVCQAATGTAQLDLHLDSAHECARPVTSDYLYQELRKLGLEYGPAFKVLESIRADPLSYRATAIIRTEDVHAVQPTTIDKGLQLLSVAASRGKSMQNSRPHVPVFVDTIEVGRNRPLVKVTASMESLVVSQSKTKVSLIDNTGQYNGGILSMKGILLVPLESSIKAGSNNIPLATYGEWRPDMDLITAQDQLSGLKSLNDSQVRTVVAASTLNMIQVHRLLQHTLPFSEKSKEYHYWMQAQIDNILTGKLTTVEQAKTWATLEDCDLLKEAKALNETLESEGLKHVSDLLEGTLNSTLDVSRGFCDTESVSNLRSLTECSKMPPTSDLFVWLSLVSHCNPTLRVLEIEAHETSFTSSVLSQLKSTSERLYSSYTVTNTNGNTHLNFQQLDITRDPLLQGFQEGAFDLVIVSKMCLEKSGLENSLQHIKRLLTHNGSLLLHVPSPVRLTILKRLLFLVGCSKLDAQLGDCQPLDAWQNSLLLAGFTGVDTYSYDARFPYPLRYNIISRISDWNAVKIPKAIYLLCTTKRHDHPWICNVEAVLEQAGYHTERCILGGELPPNQCVISFLDLDKPFFKDIDIQSWGWFQSLIKCSPRILWITPSVELGCHDPEFGIVFGASRTVRQEEALHFGTLQIDQFNSTAIRPTLGGQDTNDIEYEFALRNGTIYIPRFHWESLSDCLLREPDPTIPIKLNVSTYGSMNSLGWAEHELGLPGPREVIVDVSYVGLNFRDIMIQLGIMASKDEFGVEASGIPGDQVMLLQPGLFCSRVCVPVSSCVRLPAWQSLEDAASMAVAYGTALYCLTDIARLEKGQSVLIHAACGGVGLAAINLCQMLGAEIYASVGSEEKALHLVNTFHIPRHRIFNSRDSSFLPGILRETGGRGVDVVLNSLAGELLHASWSCVAEFGKMIEIGKRDILEHGKLPMDAFGGNRAFFGVDLIRLGQKPGAFASLTSRVMDLYEEGKISPIRPSKVFEACDVKEAFRYMQSGLHIGKILIRMPWNTNGLNVARSRRQSALSPDLAYVLVGGLGGIGQTLATWMVEKGARHLMFLSRSAGTSAGDQSFAHELEIQGCTVVLAKADVSISEDVKAVIRSCPRPIGGILQLSMVPRDQFIQNMTHKDWQDVLACKVAGTWNLHHALQGHDAHLGFFVLCGSISGVLGTPCQINYSSANAFLTSFTQYRLQLGLPASVVNLGAVGDVGYIATQDPKLRERMSSGSVRLLQEQEVLDAFELAIFKCQSGAPLRIADGTIRAPNNIIVGMSSTKSLTDLSVRPLWGQDARFGIYRNLDEDVNTGPARSSLSNAAAMRDFLAKIERQPDMLDTDDMANTILEYLIKSIQEYSKFAHNLSYDQVVELPIDSLMTVELRNWSRRNLGVVLSLTAISKAGTIGGLGELALASLRSKYNIYYTVMIQNPRSQPVYTYKQVPKQTSTHIKLRSKSPSLVKSTAVPVLSLIHITRALILSQLRMRANRSLLVDAISNIIVLELGRDEIIRGSAVLDPVHNSQDEIVLGVIESGNAEHRSGERRGLAVSVHVVRGVLVGGRAGAVLHTGDQEEAVEVVDGDVLGTEGFLDVVVQVDGGAGGDGRVGVAVVVEELASLLVEGGDVEVVGCGVSGVDLVGEGHEVRVPVLPGPVAADLEHVLDVGDEVVVQAGGADFSAQGVAGED</sequence>
<evidence type="ECO:0000256" key="4">
    <source>
        <dbReference type="ARBA" id="ARBA00022679"/>
    </source>
</evidence>
<dbReference type="GO" id="GO:0008168">
    <property type="term" value="F:methyltransferase activity"/>
    <property type="evidence" value="ECO:0007669"/>
    <property type="project" value="UniProtKB-KW"/>
</dbReference>
<dbReference type="Pfam" id="PF00109">
    <property type="entry name" value="ketoacyl-synt"/>
    <property type="match status" value="1"/>
</dbReference>
<dbReference type="GO" id="GO:0044550">
    <property type="term" value="P:secondary metabolite biosynthetic process"/>
    <property type="evidence" value="ECO:0007669"/>
    <property type="project" value="TreeGrafter"/>
</dbReference>
<dbReference type="Pfam" id="PF16197">
    <property type="entry name" value="KAsynt_C_assoc"/>
    <property type="match status" value="1"/>
</dbReference>
<dbReference type="InterPro" id="IPR056501">
    <property type="entry name" value="NAD-bd_HRPKS_sdrA"/>
</dbReference>
<dbReference type="InterPro" id="IPR032821">
    <property type="entry name" value="PKS_assoc"/>
</dbReference>